<comment type="caution">
    <text evidence="8">The sequence shown here is derived from an EMBL/GenBank/DDBJ whole genome shotgun (WGS) entry which is preliminary data.</text>
</comment>
<dbReference type="RefSeq" id="WP_136003578.1">
    <property type="nucleotide sequence ID" value="NZ_SRYW01000003.1"/>
</dbReference>
<feature type="transmembrane region" description="Helical" evidence="6">
    <location>
        <begin position="109"/>
        <end position="126"/>
    </location>
</feature>
<gene>
    <name evidence="8" type="ORF">E5352_04410</name>
</gene>
<evidence type="ECO:0000313" key="8">
    <source>
        <dbReference type="EMBL" id="TGY35860.1"/>
    </source>
</evidence>
<keyword evidence="5 6" id="KW-0472">Membrane</keyword>
<reference evidence="8 9" key="1">
    <citation type="submission" date="2019-04" db="EMBL/GenBank/DDBJ databases">
        <title>Microbes associate with the intestines of laboratory mice.</title>
        <authorList>
            <person name="Navarre W."/>
            <person name="Wong E."/>
            <person name="Huang K."/>
            <person name="Tropini C."/>
            <person name="Ng K."/>
            <person name="Yu B."/>
        </authorList>
    </citation>
    <scope>NUCLEOTIDE SEQUENCE [LARGE SCALE GENOMIC DNA]</scope>
    <source>
        <strain evidence="8 9">NM62_B4-13</strain>
    </source>
</reference>
<name>A0A4V3RJG9_STEMA</name>
<dbReference type="Proteomes" id="UP000306631">
    <property type="component" value="Unassembled WGS sequence"/>
</dbReference>
<keyword evidence="3 6" id="KW-0812">Transmembrane</keyword>
<dbReference type="InterPro" id="IPR007267">
    <property type="entry name" value="GtrA_DPMS_TM"/>
</dbReference>
<evidence type="ECO:0000256" key="4">
    <source>
        <dbReference type="ARBA" id="ARBA00022989"/>
    </source>
</evidence>
<feature type="transmembrane region" description="Helical" evidence="6">
    <location>
        <begin position="15"/>
        <end position="37"/>
    </location>
</feature>
<dbReference type="EMBL" id="SRYW01000003">
    <property type="protein sequence ID" value="TGY35860.1"/>
    <property type="molecule type" value="Genomic_DNA"/>
</dbReference>
<comment type="similarity">
    <text evidence="2">Belongs to the GtrA family.</text>
</comment>
<proteinExistence type="inferred from homology"/>
<dbReference type="OrthoDB" id="9801620at2"/>
<dbReference type="InterPro" id="IPR051401">
    <property type="entry name" value="GtrA_CellWall_Glycosyl"/>
</dbReference>
<dbReference type="PANTHER" id="PTHR38459">
    <property type="entry name" value="PROPHAGE BACTOPRENOL-LINKED GLUCOSE TRANSLOCASE HOMOLOG"/>
    <property type="match status" value="1"/>
</dbReference>
<dbReference type="GO" id="GO:0005886">
    <property type="term" value="C:plasma membrane"/>
    <property type="evidence" value="ECO:0007669"/>
    <property type="project" value="TreeGrafter"/>
</dbReference>
<evidence type="ECO:0000259" key="7">
    <source>
        <dbReference type="Pfam" id="PF04138"/>
    </source>
</evidence>
<sequence length="134" mass="15139">MTLPRLAELYANEKLRFLAVGGWNTLVGYLIFLLFHFTVEPHWGVMATLVASYCVALPHSFLTQRLVVFRSQRHWFPEFGRFVVSNSSIFIANLLLLPLAKAVTGANTALLQAVFLAVSTVASYLVHKYFTFSR</sequence>
<evidence type="ECO:0000256" key="5">
    <source>
        <dbReference type="ARBA" id="ARBA00023136"/>
    </source>
</evidence>
<evidence type="ECO:0000256" key="1">
    <source>
        <dbReference type="ARBA" id="ARBA00004141"/>
    </source>
</evidence>
<feature type="transmembrane region" description="Helical" evidence="6">
    <location>
        <begin position="83"/>
        <end position="103"/>
    </location>
</feature>
<evidence type="ECO:0000256" key="3">
    <source>
        <dbReference type="ARBA" id="ARBA00022692"/>
    </source>
</evidence>
<protein>
    <submittedName>
        <fullName evidence="8">GtrA family protein</fullName>
    </submittedName>
</protein>
<evidence type="ECO:0000313" key="9">
    <source>
        <dbReference type="Proteomes" id="UP000306631"/>
    </source>
</evidence>
<organism evidence="8 9">
    <name type="scientific">Stenotrophomonas maltophilia</name>
    <name type="common">Pseudomonas maltophilia</name>
    <name type="synonym">Xanthomonas maltophilia</name>
    <dbReference type="NCBI Taxonomy" id="40324"/>
    <lineage>
        <taxon>Bacteria</taxon>
        <taxon>Pseudomonadati</taxon>
        <taxon>Pseudomonadota</taxon>
        <taxon>Gammaproteobacteria</taxon>
        <taxon>Lysobacterales</taxon>
        <taxon>Lysobacteraceae</taxon>
        <taxon>Stenotrophomonas</taxon>
        <taxon>Stenotrophomonas maltophilia group</taxon>
    </lineage>
</organism>
<evidence type="ECO:0000256" key="6">
    <source>
        <dbReference type="SAM" id="Phobius"/>
    </source>
</evidence>
<feature type="transmembrane region" description="Helical" evidence="6">
    <location>
        <begin position="43"/>
        <end position="62"/>
    </location>
</feature>
<comment type="subcellular location">
    <subcellularLocation>
        <location evidence="1">Membrane</location>
        <topology evidence="1">Multi-pass membrane protein</topology>
    </subcellularLocation>
</comment>
<feature type="domain" description="GtrA/DPMS transmembrane" evidence="7">
    <location>
        <begin position="16"/>
        <end position="132"/>
    </location>
</feature>
<evidence type="ECO:0000256" key="2">
    <source>
        <dbReference type="ARBA" id="ARBA00009399"/>
    </source>
</evidence>
<accession>A0A4V3RJG9</accession>
<dbReference type="PANTHER" id="PTHR38459:SF1">
    <property type="entry name" value="PROPHAGE BACTOPRENOL-LINKED GLUCOSE TRANSLOCASE HOMOLOG"/>
    <property type="match status" value="1"/>
</dbReference>
<dbReference type="GO" id="GO:0000271">
    <property type="term" value="P:polysaccharide biosynthetic process"/>
    <property type="evidence" value="ECO:0007669"/>
    <property type="project" value="InterPro"/>
</dbReference>
<keyword evidence="4 6" id="KW-1133">Transmembrane helix</keyword>
<dbReference type="AlphaFoldDB" id="A0A4V3RJG9"/>
<dbReference type="Pfam" id="PF04138">
    <property type="entry name" value="GtrA_DPMS_TM"/>
    <property type="match status" value="1"/>
</dbReference>